<dbReference type="InterPro" id="IPR050171">
    <property type="entry name" value="MFS_Transporters"/>
</dbReference>
<sequence>MRALWQRLARAPRELWLIYLLKLLSSYAYFSLSLALVLYLSETLGYDDETAGLLYGLYGVVASAYGLASGWLIDRLGARRSLLFGAALGTLGRTALAVLSQRLVVTTLLVTVLPFAECLGVPVLTICIKRYTSGKDGTRTVAYSLFYTVMNVAALLAGPAVDLCHRFWDLRALFWTCALASAAMFGIILLGVREIEVDAEGRTRDFVSPFAGETVLESLRRLAVDQRFWRLLVFTTLIVGVRLIFRHLDATLPKYMTRVFGESAPFGLFYAINPFMIITLVPVLGVYTSHIDHFQMILYGSFLSGFSVFWMMLGDRYWTVALFIMTLSLGEAVYSPRVYDYTMAIAARGSEGTYTSLASLPLFGVQFFTGWMSGTLLQRYCPASPASARQPRKMWFIIALATAWSPLGMWFARNWLRTDVASRKATASADASPANANVEYATTVEAPDAEQMTKRAVPEDSISQSVSIE</sequence>
<dbReference type="PANTHER" id="PTHR23517:SF3">
    <property type="entry name" value="INTEGRAL MEMBRANE TRANSPORT PROTEIN"/>
    <property type="match status" value="1"/>
</dbReference>
<feature type="transmembrane region" description="Helical" evidence="8">
    <location>
        <begin position="105"/>
        <end position="128"/>
    </location>
</feature>
<dbReference type="KEGG" id="cme:CYME_CMO266C"/>
<dbReference type="HOGENOM" id="CLU_513583_0_0_1"/>
<dbReference type="PANTHER" id="PTHR23517">
    <property type="entry name" value="RESISTANCE PROTEIN MDTM, PUTATIVE-RELATED-RELATED"/>
    <property type="match status" value="1"/>
</dbReference>
<dbReference type="Pfam" id="PF07690">
    <property type="entry name" value="MFS_1"/>
    <property type="match status" value="1"/>
</dbReference>
<reference evidence="9 10" key="1">
    <citation type="journal article" date="2004" name="Nature">
        <title>Genome sequence of the ultrasmall unicellular red alga Cyanidioschyzon merolae 10D.</title>
        <authorList>
            <person name="Matsuzaki M."/>
            <person name="Misumi O."/>
            <person name="Shin-i T."/>
            <person name="Maruyama S."/>
            <person name="Takahara M."/>
            <person name="Miyagishima S."/>
            <person name="Mori T."/>
            <person name="Nishida K."/>
            <person name="Yagisawa F."/>
            <person name="Nishida K."/>
            <person name="Yoshida Y."/>
            <person name="Nishimura Y."/>
            <person name="Nakao S."/>
            <person name="Kobayashi T."/>
            <person name="Momoyama Y."/>
            <person name="Higashiyama T."/>
            <person name="Minoda A."/>
            <person name="Sano M."/>
            <person name="Nomoto H."/>
            <person name="Oishi K."/>
            <person name="Hayashi H."/>
            <person name="Ohta F."/>
            <person name="Nishizaka S."/>
            <person name="Haga S."/>
            <person name="Miura S."/>
            <person name="Morishita T."/>
            <person name="Kabeya Y."/>
            <person name="Terasawa K."/>
            <person name="Suzuki Y."/>
            <person name="Ishii Y."/>
            <person name="Asakawa S."/>
            <person name="Takano H."/>
            <person name="Ohta N."/>
            <person name="Kuroiwa H."/>
            <person name="Tanaka K."/>
            <person name="Shimizu N."/>
            <person name="Sugano S."/>
            <person name="Sato N."/>
            <person name="Nozaki H."/>
            <person name="Ogasawara N."/>
            <person name="Kohara Y."/>
            <person name="Kuroiwa T."/>
        </authorList>
    </citation>
    <scope>NUCLEOTIDE SEQUENCE [LARGE SCALE GENOMIC DNA]</scope>
    <source>
        <strain evidence="9 10">10D</strain>
    </source>
</reference>
<dbReference type="GO" id="GO:0005886">
    <property type="term" value="C:plasma membrane"/>
    <property type="evidence" value="ECO:0007669"/>
    <property type="project" value="UniProtKB-SubCell"/>
</dbReference>
<keyword evidence="2" id="KW-0813">Transport</keyword>
<reference evidence="9 10" key="2">
    <citation type="journal article" date="2007" name="BMC Biol.">
        <title>A 100%-complete sequence reveals unusually simple genomic features in the hot-spring red alga Cyanidioschyzon merolae.</title>
        <authorList>
            <person name="Nozaki H."/>
            <person name="Takano H."/>
            <person name="Misumi O."/>
            <person name="Terasawa K."/>
            <person name="Matsuzaki M."/>
            <person name="Maruyama S."/>
            <person name="Nishida K."/>
            <person name="Yagisawa F."/>
            <person name="Yoshida Y."/>
            <person name="Fujiwara T."/>
            <person name="Takio S."/>
            <person name="Tamura K."/>
            <person name="Chung S.J."/>
            <person name="Nakamura S."/>
            <person name="Kuroiwa H."/>
            <person name="Tanaka K."/>
            <person name="Sato N."/>
            <person name="Kuroiwa T."/>
        </authorList>
    </citation>
    <scope>NUCLEOTIDE SEQUENCE [LARGE SCALE GENOMIC DNA]</scope>
    <source>
        <strain evidence="9 10">10D</strain>
    </source>
</reference>
<feature type="transmembrane region" description="Helical" evidence="8">
    <location>
        <begin position="172"/>
        <end position="192"/>
    </location>
</feature>
<evidence type="ECO:0008006" key="11">
    <source>
        <dbReference type="Google" id="ProtNLM"/>
    </source>
</evidence>
<name>M1VF72_CYAM1</name>
<evidence type="ECO:0000256" key="2">
    <source>
        <dbReference type="ARBA" id="ARBA00022448"/>
    </source>
</evidence>
<organism evidence="9 10">
    <name type="scientific">Cyanidioschyzon merolae (strain NIES-3377 / 10D)</name>
    <name type="common">Unicellular red alga</name>
    <dbReference type="NCBI Taxonomy" id="280699"/>
    <lineage>
        <taxon>Eukaryota</taxon>
        <taxon>Rhodophyta</taxon>
        <taxon>Bangiophyceae</taxon>
        <taxon>Cyanidiales</taxon>
        <taxon>Cyanidiaceae</taxon>
        <taxon>Cyanidioschyzon</taxon>
    </lineage>
</organism>
<gene>
    <name evidence="9" type="ORF">CYME_CMO266C</name>
</gene>
<dbReference type="Proteomes" id="UP000007014">
    <property type="component" value="Chromosome 15"/>
</dbReference>
<evidence type="ECO:0000313" key="9">
    <source>
        <dbReference type="EMBL" id="BAM81607.1"/>
    </source>
</evidence>
<dbReference type="GO" id="GO:0022857">
    <property type="term" value="F:transmembrane transporter activity"/>
    <property type="evidence" value="ECO:0007669"/>
    <property type="project" value="InterPro"/>
</dbReference>
<feature type="transmembrane region" description="Helical" evidence="8">
    <location>
        <begin position="317"/>
        <end position="334"/>
    </location>
</feature>
<feature type="transmembrane region" description="Helical" evidence="8">
    <location>
        <begin position="394"/>
        <end position="416"/>
    </location>
</feature>
<proteinExistence type="predicted"/>
<dbReference type="InterPro" id="IPR036259">
    <property type="entry name" value="MFS_trans_sf"/>
</dbReference>
<feature type="transmembrane region" description="Helical" evidence="8">
    <location>
        <begin position="228"/>
        <end position="248"/>
    </location>
</feature>
<evidence type="ECO:0000256" key="5">
    <source>
        <dbReference type="ARBA" id="ARBA00022989"/>
    </source>
</evidence>
<dbReference type="OrthoDB" id="566532at2759"/>
<feature type="region of interest" description="Disordered" evidence="7">
    <location>
        <begin position="439"/>
        <end position="469"/>
    </location>
</feature>
<feature type="transmembrane region" description="Helical" evidence="8">
    <location>
        <begin position="294"/>
        <end position="311"/>
    </location>
</feature>
<evidence type="ECO:0000256" key="4">
    <source>
        <dbReference type="ARBA" id="ARBA00022692"/>
    </source>
</evidence>
<evidence type="ECO:0000256" key="7">
    <source>
        <dbReference type="SAM" id="MobiDB-lite"/>
    </source>
</evidence>
<dbReference type="EMBL" id="AP006497">
    <property type="protein sequence ID" value="BAM81607.1"/>
    <property type="molecule type" value="Genomic_DNA"/>
</dbReference>
<dbReference type="SUPFAM" id="SSF103473">
    <property type="entry name" value="MFS general substrate transporter"/>
    <property type="match status" value="1"/>
</dbReference>
<accession>M1VF72</accession>
<evidence type="ECO:0000256" key="3">
    <source>
        <dbReference type="ARBA" id="ARBA00022475"/>
    </source>
</evidence>
<dbReference type="OMA" id="EAMWQPR"/>
<feature type="transmembrane region" description="Helical" evidence="8">
    <location>
        <begin position="16"/>
        <end position="40"/>
    </location>
</feature>
<keyword evidence="4 8" id="KW-0812">Transmembrane</keyword>
<evidence type="ECO:0000256" key="1">
    <source>
        <dbReference type="ARBA" id="ARBA00004651"/>
    </source>
</evidence>
<feature type="transmembrane region" description="Helical" evidence="8">
    <location>
        <begin position="354"/>
        <end position="374"/>
    </location>
</feature>
<dbReference type="AlphaFoldDB" id="M1VF72"/>
<keyword evidence="6 8" id="KW-0472">Membrane</keyword>
<evidence type="ECO:0000256" key="8">
    <source>
        <dbReference type="SAM" id="Phobius"/>
    </source>
</evidence>
<dbReference type="GeneID" id="16995769"/>
<dbReference type="RefSeq" id="XP_005537643.1">
    <property type="nucleotide sequence ID" value="XM_005537586.1"/>
</dbReference>
<evidence type="ECO:0000256" key="6">
    <source>
        <dbReference type="ARBA" id="ARBA00023136"/>
    </source>
</evidence>
<dbReference type="InterPro" id="IPR011701">
    <property type="entry name" value="MFS"/>
</dbReference>
<dbReference type="Gene3D" id="1.20.1250.20">
    <property type="entry name" value="MFS general substrate transporter like domains"/>
    <property type="match status" value="1"/>
</dbReference>
<dbReference type="Gramene" id="CMO266CT">
    <property type="protein sequence ID" value="CMO266CT"/>
    <property type="gene ID" value="CMO266C"/>
</dbReference>
<feature type="transmembrane region" description="Helical" evidence="8">
    <location>
        <begin position="268"/>
        <end position="287"/>
    </location>
</feature>
<feature type="transmembrane region" description="Helical" evidence="8">
    <location>
        <begin position="140"/>
        <end position="160"/>
    </location>
</feature>
<keyword evidence="5 8" id="KW-1133">Transmembrane helix</keyword>
<keyword evidence="3" id="KW-1003">Cell membrane</keyword>
<keyword evidence="10" id="KW-1185">Reference proteome</keyword>
<feature type="transmembrane region" description="Helical" evidence="8">
    <location>
        <begin position="52"/>
        <end position="73"/>
    </location>
</feature>
<comment type="subcellular location">
    <subcellularLocation>
        <location evidence="1">Cell membrane</location>
        <topology evidence="1">Multi-pass membrane protein</topology>
    </subcellularLocation>
</comment>
<evidence type="ECO:0000313" key="10">
    <source>
        <dbReference type="Proteomes" id="UP000007014"/>
    </source>
</evidence>
<feature type="transmembrane region" description="Helical" evidence="8">
    <location>
        <begin position="82"/>
        <end position="99"/>
    </location>
</feature>
<protein>
    <recommendedName>
        <fullName evidence="11">MFS transporter</fullName>
    </recommendedName>
</protein>